<dbReference type="PANTHER" id="PTHR16026:SF0">
    <property type="entry name" value="CARTILAGE ACIDIC PROTEIN 1"/>
    <property type="match status" value="1"/>
</dbReference>
<feature type="domain" description="ASPIC/UnbV" evidence="2">
    <location>
        <begin position="467"/>
        <end position="522"/>
    </location>
</feature>
<dbReference type="Proteomes" id="UP000625780">
    <property type="component" value="Unassembled WGS sequence"/>
</dbReference>
<name>A0ABQ1QP35_9FLAO</name>
<keyword evidence="4" id="KW-1185">Reference proteome</keyword>
<comment type="caution">
    <text evidence="3">The sequence shown here is derived from an EMBL/GenBank/DDBJ whole genome shotgun (WGS) entry which is preliminary data.</text>
</comment>
<protein>
    <recommendedName>
        <fullName evidence="2">ASPIC/UnbV domain-containing protein</fullName>
    </recommendedName>
</protein>
<gene>
    <name evidence="3" type="ORF">GCM10011361_02530</name>
</gene>
<keyword evidence="1" id="KW-0732">Signal</keyword>
<dbReference type="InterPro" id="IPR011519">
    <property type="entry name" value="UnbV_ASPIC"/>
</dbReference>
<dbReference type="InterPro" id="IPR028994">
    <property type="entry name" value="Integrin_alpha_N"/>
</dbReference>
<evidence type="ECO:0000256" key="1">
    <source>
        <dbReference type="ARBA" id="ARBA00022729"/>
    </source>
</evidence>
<evidence type="ECO:0000259" key="2">
    <source>
        <dbReference type="Pfam" id="PF07593"/>
    </source>
</evidence>
<evidence type="ECO:0000313" key="4">
    <source>
        <dbReference type="Proteomes" id="UP000625780"/>
    </source>
</evidence>
<dbReference type="PANTHER" id="PTHR16026">
    <property type="entry name" value="CARTILAGE ACIDIC PROTEIN 1"/>
    <property type="match status" value="1"/>
</dbReference>
<evidence type="ECO:0000313" key="3">
    <source>
        <dbReference type="EMBL" id="GGD38881.1"/>
    </source>
</evidence>
<dbReference type="InterPro" id="IPR013517">
    <property type="entry name" value="FG-GAP"/>
</dbReference>
<dbReference type="Pfam" id="PF07593">
    <property type="entry name" value="UnbV_ASPIC"/>
    <property type="match status" value="1"/>
</dbReference>
<sequence length="1110" mass="123304">MLMFSNFYTGSGVGILDVDNDGLKDIFLGGNQVSSKLYLNKGELQFQDITATAGVETDRWITGISIVDINADGYDDIYLSVSGFISLGKTENLLYINNGDNTFTEMGAEYGLNEKAQTTHTSFFDYDRDGDLDAFMAINPTDFTLFYMNRVKRPSLNGEAKSTDKLYENLGDGTFRDVSLEAGIKIEGYSLGLNTYDFNGDGWTDIYVTNDFITNDILYLNKGDGTFENALKSSFDVTSYASMGNDVADINNDGLPDLFTLDMLPEDNQREKILVNTTNYNFYQMVLKLGYHPQFSRNILQLNNGDGTFSEIGQLAGISRTDWSWSPLFADFDNDGLLDLHVTNGFRRELGNLDYINYNTHSPFVNPGSDIQKQIDEIHKTPGIPLPNYSFRNTGDLSFVNTTNEWGFEKPTYSNGSAVADLDNDGDLDLVINNVDMPAMLYENRSNKNGNHFVKVKLKYEGANPDAVGAKVYLEREGGKQLQTVNPYRGYLSSSDKSLHFGLGDSPGEFRFNIIWPNGEQTYHALNSVDSLQEIEFSIQEPLVDSGSETSETPLFTDITEISGLTYTHREDNHVDFHQQFLLPHQHSKLGPGLAVGDVNNDGYEDCYVGGAKGQPGKLFIQQKGNTFMESAVLFDPQYEDMGCLFLDFDQDGDLDLYVASGGTGAKLGTGSYVDRLYVNDGRGNFTRSEGLIPELDVSTGTVTASDFDKDGDLDLFVGGRIQPGAYPLPTSSYLLVNQNGKFEDKTGEIAPELRDIGMISQGLWTDYDGDEDLDLILVGEWMPITFFQNQNGRLSNQTRALGLTETSGFWNSISASDINQDGRIDYILGNLGANNTYRINSESPLTLIAKDFDENGSVDPLLFKEYVDGIHPVASRDAFLSQLPQMRLKYPNYRSYSRVDQQTLFDDPGIWEGGLELKAYTAHHSYLLNLSNDSLVLDWMPNEAQFAPIFGSLVLDTNRDGKEEVLLTGNLFSNNVVDGPYCSFRGALMEYNPHGIRVTRGNSGNGFLLGGDRKSLGLITLGDGQLAVISCTNDGAVSVLRFNREIEMEKFRPEENKVIISLSNGKKLVREGYYGSGYLSQGSRIVILPENWQKLTFYNPEGGSRTITR</sequence>
<proteinExistence type="predicted"/>
<dbReference type="SUPFAM" id="SSF69318">
    <property type="entry name" value="Integrin alpha N-terminal domain"/>
    <property type="match status" value="2"/>
</dbReference>
<accession>A0ABQ1QP35</accession>
<dbReference type="EMBL" id="BMFH01000001">
    <property type="protein sequence ID" value="GGD38881.1"/>
    <property type="molecule type" value="Genomic_DNA"/>
</dbReference>
<reference evidence="4" key="1">
    <citation type="journal article" date="2019" name="Int. J. Syst. Evol. Microbiol.">
        <title>The Global Catalogue of Microorganisms (GCM) 10K type strain sequencing project: providing services to taxonomists for standard genome sequencing and annotation.</title>
        <authorList>
            <consortium name="The Broad Institute Genomics Platform"/>
            <consortium name="The Broad Institute Genome Sequencing Center for Infectious Disease"/>
            <person name="Wu L."/>
            <person name="Ma J."/>
        </authorList>
    </citation>
    <scope>NUCLEOTIDE SEQUENCE [LARGE SCALE GENOMIC DNA]</scope>
    <source>
        <strain evidence="4">CGMCC 1.12606</strain>
    </source>
</reference>
<dbReference type="Gene3D" id="2.130.10.130">
    <property type="entry name" value="Integrin alpha, N-terminal"/>
    <property type="match status" value="3"/>
</dbReference>
<organism evidence="3 4">
    <name type="scientific">Muriicola marianensis</name>
    <dbReference type="NCBI Taxonomy" id="1324801"/>
    <lineage>
        <taxon>Bacteria</taxon>
        <taxon>Pseudomonadati</taxon>
        <taxon>Bacteroidota</taxon>
        <taxon>Flavobacteriia</taxon>
        <taxon>Flavobacteriales</taxon>
        <taxon>Flavobacteriaceae</taxon>
        <taxon>Muriicola</taxon>
    </lineage>
</organism>
<dbReference type="InterPro" id="IPR027039">
    <property type="entry name" value="Crtac1"/>
</dbReference>
<dbReference type="Pfam" id="PF13517">
    <property type="entry name" value="FG-GAP_3"/>
    <property type="match status" value="6"/>
</dbReference>